<accession>A0A1H0QSS9</accession>
<keyword evidence="6" id="KW-1185">Reference proteome</keyword>
<reference evidence="6" key="1">
    <citation type="submission" date="2016-10" db="EMBL/GenBank/DDBJ databases">
        <authorList>
            <person name="Varghese N."/>
            <person name="Submissions S."/>
        </authorList>
    </citation>
    <scope>NUCLEOTIDE SEQUENCE [LARGE SCALE GENOMIC DNA]</scope>
    <source>
        <strain evidence="6">IBRC-M 10655</strain>
    </source>
</reference>
<evidence type="ECO:0000313" key="5">
    <source>
        <dbReference type="EMBL" id="SDP19769.1"/>
    </source>
</evidence>
<dbReference type="STRING" id="504798.SAMN05421871_104108"/>
<comment type="similarity">
    <text evidence="1">Belongs to the bacterial solute-binding protein 1 family.</text>
</comment>
<dbReference type="PANTHER" id="PTHR30061">
    <property type="entry name" value="MALTOSE-BINDING PERIPLASMIC PROTEIN"/>
    <property type="match status" value="1"/>
</dbReference>
<dbReference type="PANTHER" id="PTHR30061:SF50">
    <property type="entry name" value="MALTOSE_MALTODEXTRIN-BINDING PERIPLASMIC PROTEIN"/>
    <property type="match status" value="1"/>
</dbReference>
<feature type="signal peptide" evidence="4">
    <location>
        <begin position="1"/>
        <end position="18"/>
    </location>
</feature>
<dbReference type="EMBL" id="FNJB01000007">
    <property type="protein sequence ID" value="SDP19769.1"/>
    <property type="molecule type" value="Genomic_DNA"/>
</dbReference>
<dbReference type="Gene3D" id="3.40.190.10">
    <property type="entry name" value="Periplasmic binding protein-like II"/>
    <property type="match status" value="2"/>
</dbReference>
<dbReference type="RefSeq" id="WP_091377378.1">
    <property type="nucleotide sequence ID" value="NZ_FNDV01000004.1"/>
</dbReference>
<evidence type="ECO:0000256" key="1">
    <source>
        <dbReference type="ARBA" id="ARBA00008520"/>
    </source>
</evidence>
<evidence type="ECO:0000256" key="3">
    <source>
        <dbReference type="ARBA" id="ARBA00022729"/>
    </source>
</evidence>
<keyword evidence="3 4" id="KW-0732">Signal</keyword>
<dbReference type="OrthoDB" id="2509690at2"/>
<protein>
    <submittedName>
        <fullName evidence="5">Carbohydrate ABC transporter substrate-binding protein, CUT1 family</fullName>
    </submittedName>
</protein>
<dbReference type="InterPro" id="IPR006059">
    <property type="entry name" value="SBP"/>
</dbReference>
<dbReference type="GO" id="GO:0042956">
    <property type="term" value="P:maltodextrin transmembrane transport"/>
    <property type="evidence" value="ECO:0007669"/>
    <property type="project" value="TreeGrafter"/>
</dbReference>
<dbReference type="Proteomes" id="UP000199651">
    <property type="component" value="Unassembled WGS sequence"/>
</dbReference>
<evidence type="ECO:0000256" key="2">
    <source>
        <dbReference type="ARBA" id="ARBA00022448"/>
    </source>
</evidence>
<organism evidence="5 6">
    <name type="scientific">Actinokineospora alba</name>
    <dbReference type="NCBI Taxonomy" id="504798"/>
    <lineage>
        <taxon>Bacteria</taxon>
        <taxon>Bacillati</taxon>
        <taxon>Actinomycetota</taxon>
        <taxon>Actinomycetes</taxon>
        <taxon>Pseudonocardiales</taxon>
        <taxon>Pseudonocardiaceae</taxon>
        <taxon>Actinokineospora</taxon>
    </lineage>
</organism>
<feature type="chain" id="PRO_5039141900" evidence="4">
    <location>
        <begin position="19"/>
        <end position="418"/>
    </location>
</feature>
<dbReference type="GO" id="GO:1901982">
    <property type="term" value="F:maltose binding"/>
    <property type="evidence" value="ECO:0007669"/>
    <property type="project" value="TreeGrafter"/>
</dbReference>
<dbReference type="GO" id="GO:0015768">
    <property type="term" value="P:maltose transport"/>
    <property type="evidence" value="ECO:0007669"/>
    <property type="project" value="TreeGrafter"/>
</dbReference>
<proteinExistence type="inferred from homology"/>
<dbReference type="GO" id="GO:0055052">
    <property type="term" value="C:ATP-binding cassette (ABC) transporter complex, substrate-binding subunit-containing"/>
    <property type="evidence" value="ECO:0007669"/>
    <property type="project" value="TreeGrafter"/>
</dbReference>
<gene>
    <name evidence="5" type="ORF">SAMN05192558_107109</name>
</gene>
<dbReference type="AlphaFoldDB" id="A0A1H0QSS9"/>
<keyword evidence="2" id="KW-0813">Transport</keyword>
<dbReference type="SUPFAM" id="SSF53850">
    <property type="entry name" value="Periplasmic binding protein-like II"/>
    <property type="match status" value="1"/>
</dbReference>
<dbReference type="Pfam" id="PF01547">
    <property type="entry name" value="SBP_bac_1"/>
    <property type="match status" value="1"/>
</dbReference>
<name>A0A1H0QSS9_9PSEU</name>
<evidence type="ECO:0000313" key="6">
    <source>
        <dbReference type="Proteomes" id="UP000199651"/>
    </source>
</evidence>
<evidence type="ECO:0000256" key="4">
    <source>
        <dbReference type="SAM" id="SignalP"/>
    </source>
</evidence>
<sequence>MTGTKVLAMLAATALATAGCGSSGEQPSSGPVTVTYWHGYNETGEELQTLRDVVIPAFEKAHPNIKVKQVPFPDEALRQKVLGAAAGGELPCLLRSDIVWVPELAKLGVLEPLDAKLKDFDALAKRTFPGPLETNKYRDKYYGLPLDTNTRVLMYTPAALKAAGLEKAPETFEDVRAAAAKLKGSPVKAFADGGTDGWNLLPWIWSAGGDLLNPELTKASGYLDSPESVAAVQLLVDLRNEGQLPDIMLGGTGGTPTDEGIAKGEYLSTLDGPWTFPIYEKQFPGVTVATSKMPAGPGGSVSVVGGEDIVMTKSCPDKEAGGEFIRYLLSDEAQLEMAKVGQMPVLADLGARLTSIKPYYGIFVEQLKTARPRPPVPQYKKIESLLSQHVAEALKGTVSPQQALTDAARAIDAVLAQD</sequence>
<dbReference type="PROSITE" id="PS51257">
    <property type="entry name" value="PROKAR_LIPOPROTEIN"/>
    <property type="match status" value="1"/>
</dbReference>